<dbReference type="InterPro" id="IPR011109">
    <property type="entry name" value="DNA_bind_recombinase_dom"/>
</dbReference>
<evidence type="ECO:0008006" key="6">
    <source>
        <dbReference type="Google" id="ProtNLM"/>
    </source>
</evidence>
<dbReference type="Pfam" id="PF00239">
    <property type="entry name" value="Resolvase"/>
    <property type="match status" value="1"/>
</dbReference>
<name>A0A1W6W2Q0_VIBAL</name>
<dbReference type="PANTHER" id="PTHR30461:SF2">
    <property type="entry name" value="SERINE RECOMBINASE PINE-RELATED"/>
    <property type="match status" value="1"/>
</dbReference>
<proteinExistence type="predicted"/>
<keyword evidence="1" id="KW-0238">DNA-binding</keyword>
<dbReference type="RefSeq" id="WP_086046707.1">
    <property type="nucleotide sequence ID" value="NZ_CP017889.1"/>
</dbReference>
<dbReference type="AlphaFoldDB" id="A0A1W6W2Q0"/>
<dbReference type="GO" id="GO:0003677">
    <property type="term" value="F:DNA binding"/>
    <property type="evidence" value="ECO:0007669"/>
    <property type="project" value="UniProtKB-KW"/>
</dbReference>
<dbReference type="PROSITE" id="PS51737">
    <property type="entry name" value="RECOMBINASE_DNA_BIND"/>
    <property type="match status" value="1"/>
</dbReference>
<feature type="domain" description="Resolvase/invertase-type recombinase catalytic" evidence="3">
    <location>
        <begin position="3"/>
        <end position="164"/>
    </location>
</feature>
<reference evidence="5" key="1">
    <citation type="submission" date="2016-10" db="EMBL/GenBank/DDBJ databases">
        <title>The High Quality Genome of Vibrio alginolyticus K01M1.</title>
        <authorList>
            <person name="Wendling C."/>
            <person name="Chibani C.M."/>
            <person name="Hertel R."/>
            <person name="Sproer C."/>
            <person name="Bunk B."/>
            <person name="Overmann J."/>
            <person name="Roth O."/>
            <person name="Liesegang H."/>
        </authorList>
    </citation>
    <scope>NUCLEOTIDE SEQUENCE</scope>
    <source>
        <strain evidence="5">K05K4</strain>
    </source>
</reference>
<dbReference type="PROSITE" id="PS51736">
    <property type="entry name" value="RECOMBINASES_3"/>
    <property type="match status" value="1"/>
</dbReference>
<dbReference type="InterPro" id="IPR050639">
    <property type="entry name" value="SSR_resolvase"/>
</dbReference>
<dbReference type="InterPro" id="IPR036162">
    <property type="entry name" value="Resolvase-like_N_sf"/>
</dbReference>
<organism evidence="5">
    <name type="scientific">Vibrio alginolyticus</name>
    <dbReference type="NCBI Taxonomy" id="663"/>
    <lineage>
        <taxon>Bacteria</taxon>
        <taxon>Pseudomonadati</taxon>
        <taxon>Pseudomonadota</taxon>
        <taxon>Gammaproteobacteria</taxon>
        <taxon>Vibrionales</taxon>
        <taxon>Vibrionaceae</taxon>
        <taxon>Vibrio</taxon>
    </lineage>
</organism>
<evidence type="ECO:0000256" key="2">
    <source>
        <dbReference type="ARBA" id="ARBA00023172"/>
    </source>
</evidence>
<evidence type="ECO:0000313" key="5">
    <source>
        <dbReference type="EMBL" id="ARP18252.1"/>
    </source>
</evidence>
<dbReference type="PANTHER" id="PTHR30461">
    <property type="entry name" value="DNA-INVERTASE FROM LAMBDOID PROPHAGE"/>
    <property type="match status" value="1"/>
</dbReference>
<dbReference type="GO" id="GO:0000150">
    <property type="term" value="F:DNA strand exchange activity"/>
    <property type="evidence" value="ECO:0007669"/>
    <property type="project" value="InterPro"/>
</dbReference>
<dbReference type="SMART" id="SM00857">
    <property type="entry name" value="Resolvase"/>
    <property type="match status" value="1"/>
</dbReference>
<evidence type="ECO:0000256" key="1">
    <source>
        <dbReference type="ARBA" id="ARBA00023125"/>
    </source>
</evidence>
<dbReference type="SUPFAM" id="SSF53041">
    <property type="entry name" value="Resolvase-like"/>
    <property type="match status" value="1"/>
</dbReference>
<evidence type="ECO:0000259" key="3">
    <source>
        <dbReference type="PROSITE" id="PS51736"/>
    </source>
</evidence>
<dbReference type="InterPro" id="IPR038109">
    <property type="entry name" value="DNA_bind_recomb_sf"/>
</dbReference>
<dbReference type="EMBL" id="CP017902">
    <property type="protein sequence ID" value="ARP18252.1"/>
    <property type="molecule type" value="Genomic_DNA"/>
</dbReference>
<gene>
    <name evidence="5" type="ORF">K05K4_14160</name>
</gene>
<accession>A0A1W6W2Q0</accession>
<dbReference type="CDD" id="cd00338">
    <property type="entry name" value="Ser_Recombinase"/>
    <property type="match status" value="1"/>
</dbReference>
<evidence type="ECO:0000259" key="4">
    <source>
        <dbReference type="PROSITE" id="PS51737"/>
    </source>
</evidence>
<dbReference type="InterPro" id="IPR006119">
    <property type="entry name" value="Resolv_N"/>
</dbReference>
<keyword evidence="2" id="KW-0233">DNA recombination</keyword>
<sequence>MRKVYSYMRFSRPEQAKGTSIERQSSFAEQYALAHGLELDKSLTMMDKGLSAFHGMHKTKGAFGQFLAAVTAGKVPSGSVLVVESLDRLSREDPLIAQAALTDLILSGITVVTAADNQVYSREEIQQNPFKLIMSLVVMIRANEESETKQRRSNAFLKSALNQYQANGNIRRLGADPSWLDFNKDDNTYSFNARVDVIRRILSLYNQGIGSLKIARQLTEESIPTLSGKRNAWGQTTVANIVKSHALYGMKRINVQGVDYDLEDFYPALITKSKWLALQQHRSKRSKTMHGRGEVVHLITGHGKGFTTCGYCGGGLGAQTQKQYKRSGEYSRTVTRLHCLTHKETSSCCSSVFLQPVESAVLFAVCIGVEPQSLVPTVNNVNYSALIDEVENKVKHIVEQVTAGAPWDLFKDVHDRLKLEKQKLIKERDSQKPDVNQSDVQKWVNKLVELADKARANDKEARLQCRTLINSICKSIVIKLRGHDLKSEPVVTITFVTDEQFEFKVGKNGAVKFVDNGMAINRRLKPLLA</sequence>
<feature type="domain" description="Recombinase" evidence="4">
    <location>
        <begin position="177"/>
        <end position="288"/>
    </location>
</feature>
<dbReference type="Gene3D" id="3.90.1750.20">
    <property type="entry name" value="Putative Large Serine Recombinase, Chain B, Domain 2"/>
    <property type="match status" value="1"/>
</dbReference>
<dbReference type="Pfam" id="PF07508">
    <property type="entry name" value="Recombinase"/>
    <property type="match status" value="1"/>
</dbReference>
<protein>
    <recommendedName>
        <fullName evidence="6">Recombinase family protein</fullName>
    </recommendedName>
</protein>
<dbReference type="Gene3D" id="3.40.50.1390">
    <property type="entry name" value="Resolvase, N-terminal catalytic domain"/>
    <property type="match status" value="1"/>
</dbReference>